<proteinExistence type="predicted"/>
<dbReference type="RefSeq" id="WP_161820358.1">
    <property type="nucleotide sequence ID" value="NZ_JAACJS010000015.1"/>
</dbReference>
<evidence type="ECO:0000313" key="3">
    <source>
        <dbReference type="Proteomes" id="UP000753802"/>
    </source>
</evidence>
<gene>
    <name evidence="2" type="ORF">GWC95_19405</name>
</gene>
<reference evidence="2 3" key="1">
    <citation type="submission" date="2020-01" db="EMBL/GenBank/DDBJ databases">
        <title>Genome analysis.</title>
        <authorList>
            <person name="Wu S."/>
            <person name="Wang G."/>
        </authorList>
    </citation>
    <scope>NUCLEOTIDE SEQUENCE [LARGE SCALE GENOMIC DNA]</scope>
    <source>
        <strain evidence="2 3">SYL130</strain>
    </source>
</reference>
<keyword evidence="1" id="KW-1133">Transmembrane helix</keyword>
<name>A0ABX0A4J9_9BACT</name>
<dbReference type="EMBL" id="JAACJS010000015">
    <property type="protein sequence ID" value="NCI52101.1"/>
    <property type="molecule type" value="Genomic_DNA"/>
</dbReference>
<dbReference type="PROSITE" id="PS51257">
    <property type="entry name" value="PROKAR_LIPOPROTEIN"/>
    <property type="match status" value="1"/>
</dbReference>
<dbReference type="Proteomes" id="UP000753802">
    <property type="component" value="Unassembled WGS sequence"/>
</dbReference>
<sequence length="257" mass="28458">MIKGSTYSLHNALRFVVLFIVSVCFVMGCSKPPDDPIPQLPPLVIPPDTIPTGVIENFSIDDTLIGYNTSTFARWLVTGSNKLTAVTFAGYPVGISGPFSTGRLKRDSLFVLAVNNGQRRSQMVHVADSITTKLFNDGMQLEKTKTEWYDTTTATKGWKDTSIAPENRHERLLFNLNGYISITNDSTNLQYSGGRLTVVDMGTQPSGPSNPGSPTVVRFRNIEYTLINFTVQSILATYTLLNANGQPMLWRDTFTYK</sequence>
<keyword evidence="3" id="KW-1185">Reference proteome</keyword>
<keyword evidence="1" id="KW-0472">Membrane</keyword>
<keyword evidence="1" id="KW-0812">Transmembrane</keyword>
<accession>A0ABX0A4J9</accession>
<feature type="transmembrane region" description="Helical" evidence="1">
    <location>
        <begin position="12"/>
        <end position="28"/>
    </location>
</feature>
<organism evidence="2 3">
    <name type="scientific">Sediminibacterium roseum</name>
    <dbReference type="NCBI Taxonomy" id="1978412"/>
    <lineage>
        <taxon>Bacteria</taxon>
        <taxon>Pseudomonadati</taxon>
        <taxon>Bacteroidota</taxon>
        <taxon>Chitinophagia</taxon>
        <taxon>Chitinophagales</taxon>
        <taxon>Chitinophagaceae</taxon>
        <taxon>Sediminibacterium</taxon>
    </lineage>
</organism>
<protein>
    <recommendedName>
        <fullName evidence="4">Lipocalin-like domain-containing protein</fullName>
    </recommendedName>
</protein>
<evidence type="ECO:0000256" key="1">
    <source>
        <dbReference type="SAM" id="Phobius"/>
    </source>
</evidence>
<comment type="caution">
    <text evidence="2">The sequence shown here is derived from an EMBL/GenBank/DDBJ whole genome shotgun (WGS) entry which is preliminary data.</text>
</comment>
<evidence type="ECO:0000313" key="2">
    <source>
        <dbReference type="EMBL" id="NCI52101.1"/>
    </source>
</evidence>
<evidence type="ECO:0008006" key="4">
    <source>
        <dbReference type="Google" id="ProtNLM"/>
    </source>
</evidence>